<dbReference type="InterPro" id="IPR053710">
    <property type="entry name" value="Arylamine_NAT_domain_sf"/>
</dbReference>
<organism evidence="2 3">
    <name type="scientific">Aspergillus luchuensis (strain CBS 106.47)</name>
    <dbReference type="NCBI Taxonomy" id="1137211"/>
    <lineage>
        <taxon>Eukaryota</taxon>
        <taxon>Fungi</taxon>
        <taxon>Dikarya</taxon>
        <taxon>Ascomycota</taxon>
        <taxon>Pezizomycotina</taxon>
        <taxon>Eurotiomycetes</taxon>
        <taxon>Eurotiomycetidae</taxon>
        <taxon>Eurotiales</taxon>
        <taxon>Aspergillaceae</taxon>
        <taxon>Aspergillus</taxon>
        <taxon>Aspergillus subgen. Circumdati</taxon>
    </lineage>
</organism>
<reference evidence="3" key="1">
    <citation type="journal article" date="2017" name="Genome Biol.">
        <title>Comparative genomics reveals high biological diversity and specific adaptations in the industrially and medically important fungal genus Aspergillus.</title>
        <authorList>
            <person name="de Vries R.P."/>
            <person name="Riley R."/>
            <person name="Wiebenga A."/>
            <person name="Aguilar-Osorio G."/>
            <person name="Amillis S."/>
            <person name="Uchima C.A."/>
            <person name="Anderluh G."/>
            <person name="Asadollahi M."/>
            <person name="Askin M."/>
            <person name="Barry K."/>
            <person name="Battaglia E."/>
            <person name="Bayram O."/>
            <person name="Benocci T."/>
            <person name="Braus-Stromeyer S.A."/>
            <person name="Caldana C."/>
            <person name="Canovas D."/>
            <person name="Cerqueira G.C."/>
            <person name="Chen F."/>
            <person name="Chen W."/>
            <person name="Choi C."/>
            <person name="Clum A."/>
            <person name="Dos Santos R.A."/>
            <person name="Damasio A.R."/>
            <person name="Diallinas G."/>
            <person name="Emri T."/>
            <person name="Fekete E."/>
            <person name="Flipphi M."/>
            <person name="Freyberg S."/>
            <person name="Gallo A."/>
            <person name="Gournas C."/>
            <person name="Habgood R."/>
            <person name="Hainaut M."/>
            <person name="Harispe M.L."/>
            <person name="Henrissat B."/>
            <person name="Hilden K.S."/>
            <person name="Hope R."/>
            <person name="Hossain A."/>
            <person name="Karabika E."/>
            <person name="Karaffa L."/>
            <person name="Karanyi Z."/>
            <person name="Krasevec N."/>
            <person name="Kuo A."/>
            <person name="Kusch H."/>
            <person name="LaButti K."/>
            <person name="Lagendijk E.L."/>
            <person name="Lapidus A."/>
            <person name="Levasseur A."/>
            <person name="Lindquist E."/>
            <person name="Lipzen A."/>
            <person name="Logrieco A.F."/>
            <person name="MacCabe A."/>
            <person name="Maekelae M.R."/>
            <person name="Malavazi I."/>
            <person name="Melin P."/>
            <person name="Meyer V."/>
            <person name="Mielnichuk N."/>
            <person name="Miskei M."/>
            <person name="Molnar A.P."/>
            <person name="Mule G."/>
            <person name="Ngan C.Y."/>
            <person name="Orejas M."/>
            <person name="Orosz E."/>
            <person name="Ouedraogo J.P."/>
            <person name="Overkamp K.M."/>
            <person name="Park H.-S."/>
            <person name="Perrone G."/>
            <person name="Piumi F."/>
            <person name="Punt P.J."/>
            <person name="Ram A.F."/>
            <person name="Ramon A."/>
            <person name="Rauscher S."/>
            <person name="Record E."/>
            <person name="Riano-Pachon D.M."/>
            <person name="Robert V."/>
            <person name="Roehrig J."/>
            <person name="Ruller R."/>
            <person name="Salamov A."/>
            <person name="Salih N.S."/>
            <person name="Samson R.A."/>
            <person name="Sandor E."/>
            <person name="Sanguinetti M."/>
            <person name="Schuetze T."/>
            <person name="Sepcic K."/>
            <person name="Shelest E."/>
            <person name="Sherlock G."/>
            <person name="Sophianopoulou V."/>
            <person name="Squina F.M."/>
            <person name="Sun H."/>
            <person name="Susca A."/>
            <person name="Todd R.B."/>
            <person name="Tsang A."/>
            <person name="Unkles S.E."/>
            <person name="van de Wiele N."/>
            <person name="van Rossen-Uffink D."/>
            <person name="Oliveira J.V."/>
            <person name="Vesth T.C."/>
            <person name="Visser J."/>
            <person name="Yu J.-H."/>
            <person name="Zhou M."/>
            <person name="Andersen M.R."/>
            <person name="Archer D.B."/>
            <person name="Baker S.E."/>
            <person name="Benoit I."/>
            <person name="Brakhage A.A."/>
            <person name="Braus G.H."/>
            <person name="Fischer R."/>
            <person name="Frisvad J.C."/>
            <person name="Goldman G.H."/>
            <person name="Houbraken J."/>
            <person name="Oakley B."/>
            <person name="Pocsi I."/>
            <person name="Scazzocchio C."/>
            <person name="Seiboth B."/>
            <person name="vanKuyk P.A."/>
            <person name="Wortman J."/>
            <person name="Dyer P.S."/>
            <person name="Grigoriev I.V."/>
        </authorList>
    </citation>
    <scope>NUCLEOTIDE SEQUENCE [LARGE SCALE GENOMIC DNA]</scope>
    <source>
        <strain evidence="3">CBS 106.47</strain>
    </source>
</reference>
<dbReference type="InterPro" id="IPR001447">
    <property type="entry name" value="Arylamine_N-AcTrfase"/>
</dbReference>
<evidence type="ECO:0000313" key="2">
    <source>
        <dbReference type="EMBL" id="OJZ84833.1"/>
    </source>
</evidence>
<dbReference type="PANTHER" id="PTHR11786:SF0">
    <property type="entry name" value="ARYLAMINE N-ACETYLTRANSFERASE 4-RELATED"/>
    <property type="match status" value="1"/>
</dbReference>
<accession>A0A1M3TDN1</accession>
<evidence type="ECO:0000313" key="3">
    <source>
        <dbReference type="Proteomes" id="UP000184063"/>
    </source>
</evidence>
<dbReference type="EMBL" id="KV878244">
    <property type="protein sequence ID" value="OJZ84833.1"/>
    <property type="molecule type" value="Genomic_DNA"/>
</dbReference>
<dbReference type="InterPro" id="IPR038765">
    <property type="entry name" value="Papain-like_cys_pep_sf"/>
</dbReference>
<proteinExistence type="inferred from homology"/>
<comment type="similarity">
    <text evidence="1">Belongs to the arylamine N-acetyltransferase family.</text>
</comment>
<evidence type="ECO:0000256" key="1">
    <source>
        <dbReference type="ARBA" id="ARBA00006547"/>
    </source>
</evidence>
<sequence length="288" mass="32959">MVHALAVKHRLVACYLIWFPKLEIAAPTREQLQESMDHGCLEALTESQRRLLAAITWGITALHYSNHHSISIHPASVFEELVVRCHDGYCMENTNLFYMVLWFLGYQVYATGSRVSRTVVSGDPTKESYISLSNMLLIVTIAGQKYMNTTAPLITPSQMSLIKALLADFMDQTQKVWIYQARSDSQSPWVPQYSYDKPFYFTSKSRAMLFTQTLACTRVILDDHNSAPIGIYIFLGERSRGYFVGRPKSCEPSIRRRIESALVEYFDMHFHAHEIEGTRGIPSQIECR</sequence>
<name>A0A1M3TDN1_ASPLC</name>
<protein>
    <submittedName>
        <fullName evidence="2">Uncharacterized protein</fullName>
    </submittedName>
</protein>
<gene>
    <name evidence="2" type="ORF">ASPFODRAFT_62704</name>
</gene>
<dbReference type="GO" id="GO:0016407">
    <property type="term" value="F:acetyltransferase activity"/>
    <property type="evidence" value="ECO:0007669"/>
    <property type="project" value="InterPro"/>
</dbReference>
<dbReference type="SUPFAM" id="SSF54001">
    <property type="entry name" value="Cysteine proteinases"/>
    <property type="match status" value="1"/>
</dbReference>
<dbReference type="VEuPathDB" id="FungiDB:ASPFODRAFT_62704"/>
<dbReference type="Pfam" id="PF00797">
    <property type="entry name" value="Acetyltransf_2"/>
    <property type="match status" value="1"/>
</dbReference>
<dbReference type="AlphaFoldDB" id="A0A1M3TDN1"/>
<dbReference type="PANTHER" id="PTHR11786">
    <property type="entry name" value="N-HYDROXYARYLAMINE O-ACETYLTRANSFERASE"/>
    <property type="match status" value="1"/>
</dbReference>
<dbReference type="Proteomes" id="UP000184063">
    <property type="component" value="Unassembled WGS sequence"/>
</dbReference>
<dbReference type="Gene3D" id="3.30.2140.20">
    <property type="match status" value="2"/>
</dbReference>